<feature type="domain" description="DUF5000" evidence="2">
    <location>
        <begin position="247"/>
        <end position="390"/>
    </location>
</feature>
<dbReference type="PROSITE" id="PS51257">
    <property type="entry name" value="PROKAR_LIPOPROTEIN"/>
    <property type="match status" value="1"/>
</dbReference>
<gene>
    <name evidence="4" type="ORF">WJU16_01815</name>
</gene>
<organism evidence="4 5">
    <name type="scientific">Chitinophaga pollutisoli</name>
    <dbReference type="NCBI Taxonomy" id="3133966"/>
    <lineage>
        <taxon>Bacteria</taxon>
        <taxon>Pseudomonadati</taxon>
        <taxon>Bacteroidota</taxon>
        <taxon>Chitinophagia</taxon>
        <taxon>Chitinophagales</taxon>
        <taxon>Chitinophagaceae</taxon>
        <taxon>Chitinophaga</taxon>
    </lineage>
</organism>
<dbReference type="InterPro" id="IPR008979">
    <property type="entry name" value="Galactose-bd-like_sf"/>
</dbReference>
<reference evidence="5" key="1">
    <citation type="submission" date="2024-03" db="EMBL/GenBank/DDBJ databases">
        <title>Chitinophaga horti sp. nov., isolated from garden soil.</title>
        <authorList>
            <person name="Lee D.S."/>
            <person name="Han D.M."/>
            <person name="Baek J.H."/>
            <person name="Choi D.G."/>
            <person name="Jeon J.H."/>
            <person name="Jeon C.O."/>
        </authorList>
    </citation>
    <scope>NUCLEOTIDE SEQUENCE [LARGE SCALE GENOMIC DNA]</scope>
    <source>
        <strain evidence="5">GPA1</strain>
    </source>
</reference>
<dbReference type="Pfam" id="PF17166">
    <property type="entry name" value="DUF5126"/>
    <property type="match status" value="1"/>
</dbReference>
<keyword evidence="4" id="KW-0449">Lipoprotein</keyword>
<feature type="domain" description="DUF5126" evidence="3">
    <location>
        <begin position="122"/>
        <end position="223"/>
    </location>
</feature>
<evidence type="ECO:0000259" key="2">
    <source>
        <dbReference type="Pfam" id="PF16391"/>
    </source>
</evidence>
<proteinExistence type="predicted"/>
<evidence type="ECO:0000313" key="4">
    <source>
        <dbReference type="EMBL" id="WZN41773.1"/>
    </source>
</evidence>
<dbReference type="EMBL" id="CP149822">
    <property type="protein sequence ID" value="WZN41773.1"/>
    <property type="molecule type" value="Genomic_DNA"/>
</dbReference>
<dbReference type="RefSeq" id="WP_341836621.1">
    <property type="nucleotide sequence ID" value="NZ_CP149822.1"/>
</dbReference>
<dbReference type="SUPFAM" id="SSF49785">
    <property type="entry name" value="Galactose-binding domain-like"/>
    <property type="match status" value="1"/>
</dbReference>
<dbReference type="Gene3D" id="2.60.120.260">
    <property type="entry name" value="Galactose-binding domain-like"/>
    <property type="match status" value="1"/>
</dbReference>
<sequence length="393" mass="44524">MKIFQYTRYLLFAGVLLGGCKDTPIGPQDDGSGAPGPVSQVRVERLPGAVRLQYNLPGDKNLQHVKAVVAINGQQREVKASAYQRVLEIAGFGDTAEHEIKIYAVSRSEKLSQPVSVRVRPLEPPVMSVFASLDMKEDFGGATVQFANDAEADISIVMLTKNDAGEWVDEDVLYTKKKNGYYAVRGFDTIPRMFGAYVRDRWNNRSDTLVKELKPVFEKQLDRRNFFEYYLPTDEKAAWSWWMPNIWDGVIVNNSNVDKPGFHTAPGRWPQWFTFSLGVKAKLSRFRFWQRGAWISFTDRNIRKFELYGSNDPAKDGSWDGWELLLQGESVKPSGLPMGTNTAEDLALIGAGEEFVFPPGTPEVKYIRMKVLETWGNNDSFYIMQVAFWGTDL</sequence>
<evidence type="ECO:0000259" key="3">
    <source>
        <dbReference type="Pfam" id="PF17166"/>
    </source>
</evidence>
<feature type="domain" description="DUF4959" evidence="1">
    <location>
        <begin position="19"/>
        <end position="121"/>
    </location>
</feature>
<keyword evidence="5" id="KW-1185">Reference proteome</keyword>
<name>A0ABZ2YPT5_9BACT</name>
<evidence type="ECO:0000259" key="1">
    <source>
        <dbReference type="Pfam" id="PF16323"/>
    </source>
</evidence>
<dbReference type="InterPro" id="IPR032164">
    <property type="entry name" value="DUF5000"/>
</dbReference>
<protein>
    <submittedName>
        <fullName evidence="4">DUF5000 domain-containing lipoprotein</fullName>
    </submittedName>
</protein>
<accession>A0ABZ2YPT5</accession>
<dbReference type="Proteomes" id="UP001485459">
    <property type="component" value="Chromosome"/>
</dbReference>
<dbReference type="Pfam" id="PF16323">
    <property type="entry name" value="DUF4959"/>
    <property type="match status" value="1"/>
</dbReference>
<evidence type="ECO:0000313" key="5">
    <source>
        <dbReference type="Proteomes" id="UP001485459"/>
    </source>
</evidence>
<dbReference type="InterPro" id="IPR033431">
    <property type="entry name" value="DUF5126"/>
</dbReference>
<dbReference type="InterPro" id="IPR032527">
    <property type="entry name" value="DUF4959"/>
</dbReference>
<dbReference type="Pfam" id="PF16391">
    <property type="entry name" value="DUF5000"/>
    <property type="match status" value="1"/>
</dbReference>